<organism evidence="2 3">
    <name type="scientific">Sphingobium vermicomposti</name>
    <dbReference type="NCBI Taxonomy" id="529005"/>
    <lineage>
        <taxon>Bacteria</taxon>
        <taxon>Pseudomonadati</taxon>
        <taxon>Pseudomonadota</taxon>
        <taxon>Alphaproteobacteria</taxon>
        <taxon>Sphingomonadales</taxon>
        <taxon>Sphingomonadaceae</taxon>
        <taxon>Sphingobium</taxon>
    </lineage>
</organism>
<evidence type="ECO:0000313" key="3">
    <source>
        <dbReference type="Proteomes" id="UP000576821"/>
    </source>
</evidence>
<dbReference type="RefSeq" id="WP_167303170.1">
    <property type="nucleotide sequence ID" value="NZ_JAASQR010000002.1"/>
</dbReference>
<feature type="chain" id="PRO_5032880003" description="Tetratricopeptide repeat protein" evidence="1">
    <location>
        <begin position="29"/>
        <end position="424"/>
    </location>
</feature>
<protein>
    <recommendedName>
        <fullName evidence="4">Tetratricopeptide repeat protein</fullName>
    </recommendedName>
</protein>
<name>A0A846M788_9SPHN</name>
<dbReference type="SUPFAM" id="SSF48452">
    <property type="entry name" value="TPR-like"/>
    <property type="match status" value="1"/>
</dbReference>
<comment type="caution">
    <text evidence="2">The sequence shown here is derived from an EMBL/GenBank/DDBJ whole genome shotgun (WGS) entry which is preliminary data.</text>
</comment>
<evidence type="ECO:0008006" key="4">
    <source>
        <dbReference type="Google" id="ProtNLM"/>
    </source>
</evidence>
<evidence type="ECO:0000256" key="1">
    <source>
        <dbReference type="SAM" id="SignalP"/>
    </source>
</evidence>
<dbReference type="AlphaFoldDB" id="A0A846M788"/>
<evidence type="ECO:0000313" key="2">
    <source>
        <dbReference type="EMBL" id="NIJ16560.1"/>
    </source>
</evidence>
<feature type="signal peptide" evidence="1">
    <location>
        <begin position="1"/>
        <end position="28"/>
    </location>
</feature>
<sequence>MARIQLSTITYGLLATAGVIAAATPAMAKKQSASGPVVQMSESFRASAHAADAAIKAGDAASAQGRIAALMPSSDFEAYVAAGLRFEVAVLRQDYQAQRIALTDMFKTSSVPKKDAPRLRYIAGYLSYVVGNNADALAQLDYAKTLGYDGIDATLLRADIYLRKNKPKEARPYVQEALARQRASGQPIPAAWYDRAISMAYAAGDWSEVGSLYRERLSLYGSAGEWRSALANYLTAPGMDSQVQLDLYRLQAANGAMASERDYQAYAQFAEKAGNHAEAKAIIEAGRAAGKLTSTQAATATLMKSVTPKAAKQIAALPAAAKKAASAKDGSAALAVADDYFSLSQFPQAVAQYRLALSKGGVDQGRANTRLGIALARSGDLPGGKAALAQVSGNWANVAGFWTVWIDQQSRKVAERPAISSPAS</sequence>
<dbReference type="Gene3D" id="1.25.40.10">
    <property type="entry name" value="Tetratricopeptide repeat domain"/>
    <property type="match status" value="1"/>
</dbReference>
<dbReference type="EMBL" id="JAASQR010000002">
    <property type="protein sequence ID" value="NIJ16560.1"/>
    <property type="molecule type" value="Genomic_DNA"/>
</dbReference>
<accession>A0A846M788</accession>
<reference evidence="2 3" key="1">
    <citation type="submission" date="2020-03" db="EMBL/GenBank/DDBJ databases">
        <title>Genomic Encyclopedia of Type Strains, Phase IV (KMG-IV): sequencing the most valuable type-strain genomes for metagenomic binning, comparative biology and taxonomic classification.</title>
        <authorList>
            <person name="Goeker M."/>
        </authorList>
    </citation>
    <scope>NUCLEOTIDE SEQUENCE [LARGE SCALE GENOMIC DNA]</scope>
    <source>
        <strain evidence="2 3">DSM 21299</strain>
    </source>
</reference>
<dbReference type="Proteomes" id="UP000576821">
    <property type="component" value="Unassembled WGS sequence"/>
</dbReference>
<gene>
    <name evidence="2" type="ORF">FHS54_001526</name>
</gene>
<proteinExistence type="predicted"/>
<keyword evidence="3" id="KW-1185">Reference proteome</keyword>
<keyword evidence="1" id="KW-0732">Signal</keyword>
<dbReference type="InterPro" id="IPR011990">
    <property type="entry name" value="TPR-like_helical_dom_sf"/>
</dbReference>